<evidence type="ECO:0000313" key="1">
    <source>
        <dbReference type="EMBL" id="MBO1306536.1"/>
    </source>
</evidence>
<name>A0ABS3LA90_9ENTE</name>
<accession>A0ABS3LA90</accession>
<proteinExistence type="predicted"/>
<gene>
    <name evidence="1" type="ORF">JZO70_10205</name>
</gene>
<dbReference type="Proteomes" id="UP000664601">
    <property type="component" value="Unassembled WGS sequence"/>
</dbReference>
<reference evidence="1 2" key="1">
    <citation type="submission" date="2021-03" db="EMBL/GenBank/DDBJ databases">
        <title>Enterococcal diversity collection.</title>
        <authorList>
            <person name="Gilmore M.S."/>
            <person name="Schwartzman J."/>
            <person name="Van Tyne D."/>
            <person name="Martin M."/>
            <person name="Earl A.M."/>
            <person name="Manson A.L."/>
            <person name="Straub T."/>
            <person name="Salamzade R."/>
            <person name="Saavedra J."/>
            <person name="Lebreton F."/>
            <person name="Prichula J."/>
            <person name="Schaufler K."/>
            <person name="Gaca A."/>
            <person name="Sgardioli B."/>
            <person name="Wagenaar J."/>
            <person name="Strong T."/>
        </authorList>
    </citation>
    <scope>NUCLEOTIDE SEQUENCE [LARGE SCALE GENOMIC DNA]</scope>
    <source>
        <strain evidence="1 2">669A</strain>
    </source>
</reference>
<organism evidence="1 2">
    <name type="scientific">Candidatus Enterococcus moelleringii</name>
    <dbReference type="NCBI Taxonomy" id="2815325"/>
    <lineage>
        <taxon>Bacteria</taxon>
        <taxon>Bacillati</taxon>
        <taxon>Bacillota</taxon>
        <taxon>Bacilli</taxon>
        <taxon>Lactobacillales</taxon>
        <taxon>Enterococcaceae</taxon>
        <taxon>Enterococcus</taxon>
    </lineage>
</organism>
<dbReference type="EMBL" id="JAFREM010000016">
    <property type="protein sequence ID" value="MBO1306536.1"/>
    <property type="molecule type" value="Genomic_DNA"/>
</dbReference>
<protein>
    <submittedName>
        <fullName evidence="1">Uncharacterized protein</fullName>
    </submittedName>
</protein>
<keyword evidence="2" id="KW-1185">Reference proteome</keyword>
<comment type="caution">
    <text evidence="1">The sequence shown here is derived from an EMBL/GenBank/DDBJ whole genome shotgun (WGS) entry which is preliminary data.</text>
</comment>
<evidence type="ECO:0000313" key="2">
    <source>
        <dbReference type="Proteomes" id="UP000664601"/>
    </source>
</evidence>
<dbReference type="RefSeq" id="WP_207673464.1">
    <property type="nucleotide sequence ID" value="NZ_JAFREM010000016.1"/>
</dbReference>
<sequence>MTKAKTSKELIDAIFLATNDAGEIESALHGLSQFVFHSIEGGSATSADLGALRGLVAAISALAQDHLSNLDKIYSDLD</sequence>